<evidence type="ECO:0000313" key="2">
    <source>
        <dbReference type="Proteomes" id="UP001066276"/>
    </source>
</evidence>
<dbReference type="EMBL" id="JANPWB010000015">
    <property type="protein sequence ID" value="KAJ1091448.1"/>
    <property type="molecule type" value="Genomic_DNA"/>
</dbReference>
<keyword evidence="2" id="KW-1185">Reference proteome</keyword>
<dbReference type="AlphaFoldDB" id="A0AAV7LKC0"/>
<sequence length="135" mass="13796">MRVMVGLSSALRLQGTACHGSPQLSLAPWGTKSSFLKFTVGLALKVSAAAQDLRAISGLSPAPSRAGSAKVPFPAAANLAPGPDNDGQELGLKMALGQSGSEAQLHWEIPGLSTVQQSAPCCLRQKSLVSCSAAR</sequence>
<reference evidence="1" key="1">
    <citation type="journal article" date="2022" name="bioRxiv">
        <title>Sequencing and chromosome-scale assembly of the giantPleurodeles waltlgenome.</title>
        <authorList>
            <person name="Brown T."/>
            <person name="Elewa A."/>
            <person name="Iarovenko S."/>
            <person name="Subramanian E."/>
            <person name="Araus A.J."/>
            <person name="Petzold A."/>
            <person name="Susuki M."/>
            <person name="Suzuki K.-i.T."/>
            <person name="Hayashi T."/>
            <person name="Toyoda A."/>
            <person name="Oliveira C."/>
            <person name="Osipova E."/>
            <person name="Leigh N.D."/>
            <person name="Simon A."/>
            <person name="Yun M.H."/>
        </authorList>
    </citation>
    <scope>NUCLEOTIDE SEQUENCE</scope>
    <source>
        <strain evidence="1">20211129_DDA</strain>
        <tissue evidence="1">Liver</tissue>
    </source>
</reference>
<protein>
    <submittedName>
        <fullName evidence="1">Uncharacterized protein</fullName>
    </submittedName>
</protein>
<proteinExistence type="predicted"/>
<dbReference type="Proteomes" id="UP001066276">
    <property type="component" value="Chromosome 11"/>
</dbReference>
<gene>
    <name evidence="1" type="ORF">NDU88_004573</name>
</gene>
<accession>A0AAV7LKC0</accession>
<organism evidence="1 2">
    <name type="scientific">Pleurodeles waltl</name>
    <name type="common">Iberian ribbed newt</name>
    <dbReference type="NCBI Taxonomy" id="8319"/>
    <lineage>
        <taxon>Eukaryota</taxon>
        <taxon>Metazoa</taxon>
        <taxon>Chordata</taxon>
        <taxon>Craniata</taxon>
        <taxon>Vertebrata</taxon>
        <taxon>Euteleostomi</taxon>
        <taxon>Amphibia</taxon>
        <taxon>Batrachia</taxon>
        <taxon>Caudata</taxon>
        <taxon>Salamandroidea</taxon>
        <taxon>Salamandridae</taxon>
        <taxon>Pleurodelinae</taxon>
        <taxon>Pleurodeles</taxon>
    </lineage>
</organism>
<evidence type="ECO:0000313" key="1">
    <source>
        <dbReference type="EMBL" id="KAJ1091448.1"/>
    </source>
</evidence>
<name>A0AAV7LKC0_PLEWA</name>
<comment type="caution">
    <text evidence="1">The sequence shown here is derived from an EMBL/GenBank/DDBJ whole genome shotgun (WGS) entry which is preliminary data.</text>
</comment>